<dbReference type="EMBL" id="JAWDJX010000001">
    <property type="protein sequence ID" value="KAK3059074.1"/>
    <property type="molecule type" value="Genomic_DNA"/>
</dbReference>
<dbReference type="Gene3D" id="2.130.10.30">
    <property type="entry name" value="Regulator of chromosome condensation 1/beta-lactamase-inhibitor protein II"/>
    <property type="match status" value="1"/>
</dbReference>
<sequence length="736" mass="81640">MAEETSLHDLPVELLLSVFSYLDLNSFLNLTSTCKALHKPDFVYDSTYWSALLRTTFRVPNQPVIQHGGDRWYKLFKRMHSQSKVYTWGDNGKYALGHTPSVPPHSGVTRSEALRRRHISWPEKMVRVEDLGIISDLQCGGWSTTLLTSKGALYTVGVLDALHPLARDQRVKYEPVPLRYPPGFPHPYDRYDSSTAIRQFSSGRAHILGLSDSGRIWSWQNIEHAALHVKFVLYDTIENGKAAGRGTAKKVVAGWNKSGALVEGTGIVIWEPLHRAEDDNELEDAALVLQSVVVPRSSFVELRYTASDHLQRSNNPGTELIGEVRNFIVLEDIVVFNTHLGKVFGSEVVWDRRGEMAGLPVELMLPSEENGEAAFATDVQGSFQSFGVFTGSGAVLTCKQDRVMDLIHGQLGETPLFTAIPALQHKDVIQLAFGDHHFHALHSPGYITSYGTEPQVCGTLGLGGHGTPDGRIRGIRYQGAGGDGRLIPHAYTEGRRVWFEREKRAWIDFLTSGGVDPGEAQERIRMALGTPGIQCQGETSEWIEQEGRDWESKFGIKSEDDDGLGAYFALSVTAGGWHSGALVLENGELAEKLRRACELPDPAAEDSDQSEQRTADSLANVTSHEFHVEGAPWLINALITTGADWARWALGMAPYDAHSVAQTAQSNTGSTPNMAHFKRGTHPINYGAAPRVGFIYKWANDHFPRLRLSDGTEMPGNVSFDEWRYERPVWDVEFTL</sequence>
<dbReference type="PANTHER" id="PTHR22870">
    <property type="entry name" value="REGULATOR OF CHROMOSOME CONDENSATION"/>
    <property type="match status" value="1"/>
</dbReference>
<evidence type="ECO:0000256" key="2">
    <source>
        <dbReference type="PROSITE-ProRule" id="PRU00235"/>
    </source>
</evidence>
<dbReference type="InterPro" id="IPR036047">
    <property type="entry name" value="F-box-like_dom_sf"/>
</dbReference>
<comment type="caution">
    <text evidence="4">The sequence shown here is derived from an EMBL/GenBank/DDBJ whole genome shotgun (WGS) entry which is preliminary data.</text>
</comment>
<dbReference type="InterPro" id="IPR001810">
    <property type="entry name" value="F-box_dom"/>
</dbReference>
<dbReference type="CDD" id="cd09917">
    <property type="entry name" value="F-box_SF"/>
    <property type="match status" value="1"/>
</dbReference>
<dbReference type="InterPro" id="IPR009091">
    <property type="entry name" value="RCC1/BLIP-II"/>
</dbReference>
<dbReference type="PANTHER" id="PTHR22870:SF408">
    <property type="entry name" value="OS09G0560450 PROTEIN"/>
    <property type="match status" value="1"/>
</dbReference>
<organism evidence="4 5">
    <name type="scientific">Extremus antarcticus</name>
    <dbReference type="NCBI Taxonomy" id="702011"/>
    <lineage>
        <taxon>Eukaryota</taxon>
        <taxon>Fungi</taxon>
        <taxon>Dikarya</taxon>
        <taxon>Ascomycota</taxon>
        <taxon>Pezizomycotina</taxon>
        <taxon>Dothideomycetes</taxon>
        <taxon>Dothideomycetidae</taxon>
        <taxon>Mycosphaerellales</taxon>
        <taxon>Extremaceae</taxon>
        <taxon>Extremus</taxon>
    </lineage>
</organism>
<dbReference type="PROSITE" id="PS50181">
    <property type="entry name" value="FBOX"/>
    <property type="match status" value="1"/>
</dbReference>
<dbReference type="InterPro" id="IPR051210">
    <property type="entry name" value="Ub_ligase/GEF_domain"/>
</dbReference>
<dbReference type="InterPro" id="IPR000408">
    <property type="entry name" value="Reg_chr_condens"/>
</dbReference>
<evidence type="ECO:0000259" key="3">
    <source>
        <dbReference type="PROSITE" id="PS50181"/>
    </source>
</evidence>
<evidence type="ECO:0000313" key="4">
    <source>
        <dbReference type="EMBL" id="KAK3059074.1"/>
    </source>
</evidence>
<dbReference type="SUPFAM" id="SSF50985">
    <property type="entry name" value="RCC1/BLIP-II"/>
    <property type="match status" value="2"/>
</dbReference>
<name>A0AAJ0GK05_9PEZI</name>
<dbReference type="PROSITE" id="PS50012">
    <property type="entry name" value="RCC1_3"/>
    <property type="match status" value="1"/>
</dbReference>
<dbReference type="AlphaFoldDB" id="A0AAJ0GK05"/>
<gene>
    <name evidence="4" type="ORF">LTR09_000640</name>
</gene>
<protein>
    <recommendedName>
        <fullName evidence="3">F-box domain-containing protein</fullName>
    </recommendedName>
</protein>
<keyword evidence="1" id="KW-0677">Repeat</keyword>
<reference evidence="4" key="1">
    <citation type="submission" date="2023-04" db="EMBL/GenBank/DDBJ databases">
        <title>Black Yeasts Isolated from many extreme environments.</title>
        <authorList>
            <person name="Coleine C."/>
            <person name="Stajich J.E."/>
            <person name="Selbmann L."/>
        </authorList>
    </citation>
    <scope>NUCLEOTIDE SEQUENCE</scope>
    <source>
        <strain evidence="4">CCFEE 5312</strain>
    </source>
</reference>
<dbReference type="SUPFAM" id="SSF81383">
    <property type="entry name" value="F-box domain"/>
    <property type="match status" value="1"/>
</dbReference>
<accession>A0AAJ0GK05</accession>
<keyword evidence="5" id="KW-1185">Reference proteome</keyword>
<dbReference type="Proteomes" id="UP001271007">
    <property type="component" value="Unassembled WGS sequence"/>
</dbReference>
<feature type="repeat" description="RCC1" evidence="2">
    <location>
        <begin position="83"/>
        <end position="150"/>
    </location>
</feature>
<dbReference type="Gene3D" id="1.20.1280.50">
    <property type="match status" value="1"/>
</dbReference>
<evidence type="ECO:0000313" key="5">
    <source>
        <dbReference type="Proteomes" id="UP001271007"/>
    </source>
</evidence>
<feature type="domain" description="F-box" evidence="3">
    <location>
        <begin position="4"/>
        <end position="52"/>
    </location>
</feature>
<dbReference type="Pfam" id="PF12937">
    <property type="entry name" value="F-box-like"/>
    <property type="match status" value="1"/>
</dbReference>
<evidence type="ECO:0000256" key="1">
    <source>
        <dbReference type="ARBA" id="ARBA00022737"/>
    </source>
</evidence>
<proteinExistence type="predicted"/>